<gene>
    <name evidence="1" type="ORF">G5B91_25765</name>
</gene>
<dbReference type="AlphaFoldDB" id="A0A6G6J2L5"/>
<dbReference type="RefSeq" id="WP_024762899.1">
    <property type="nucleotide sequence ID" value="NZ_CP049140.1"/>
</dbReference>
<evidence type="ECO:0000313" key="2">
    <source>
        <dbReference type="Proteomes" id="UP000501063"/>
    </source>
</evidence>
<reference evidence="1 2" key="1">
    <citation type="submission" date="2020-02" db="EMBL/GenBank/DDBJ databases">
        <title>Integrative conjugative elements (ICEs) and plasmids drive adaptation of Pseudomonas nitroreducens strain HBP1 to wastewater environment.</title>
        <authorList>
            <person name="Sentchilo V."/>
            <person name="Carraro N."/>
            <person name="Bertelli C."/>
            <person name="van der Meer J.R."/>
        </authorList>
    </citation>
    <scope>NUCLEOTIDE SEQUENCE [LARGE SCALE GENOMIC DNA]</scope>
    <source>
        <strain evidence="1 2">HBP1</strain>
    </source>
</reference>
<name>A0A6G6J2L5_PSENT</name>
<accession>A0A6G6J2L5</accession>
<organism evidence="1 2">
    <name type="scientific">Pseudomonas nitroreducens</name>
    <dbReference type="NCBI Taxonomy" id="46680"/>
    <lineage>
        <taxon>Bacteria</taxon>
        <taxon>Pseudomonadati</taxon>
        <taxon>Pseudomonadota</taxon>
        <taxon>Gammaproteobacteria</taxon>
        <taxon>Pseudomonadales</taxon>
        <taxon>Pseudomonadaceae</taxon>
        <taxon>Pseudomonas</taxon>
    </lineage>
</organism>
<dbReference type="KEGG" id="pnt:G5B91_25765"/>
<proteinExistence type="predicted"/>
<sequence length="69" mass="7164">MTLTAHVPVSAGAQTFELVSSNPFAALGDRLVQLGLALQSGDSTVEQLVPLAKACGLELRIKVVEGELC</sequence>
<dbReference type="EMBL" id="CP049140">
    <property type="protein sequence ID" value="QIE89484.1"/>
    <property type="molecule type" value="Genomic_DNA"/>
</dbReference>
<evidence type="ECO:0000313" key="1">
    <source>
        <dbReference type="EMBL" id="QIE89484.1"/>
    </source>
</evidence>
<dbReference type="Proteomes" id="UP000501063">
    <property type="component" value="Chromosome"/>
</dbReference>
<protein>
    <submittedName>
        <fullName evidence="1">Uncharacterized protein</fullName>
    </submittedName>
</protein>